<accession>A0AA96LS16</accession>
<dbReference type="Proteomes" id="UP001304650">
    <property type="component" value="Chromosome"/>
</dbReference>
<name>A0AA96LS16_9BACL</name>
<keyword evidence="1" id="KW-0732">Signal</keyword>
<dbReference type="GO" id="GO:0000272">
    <property type="term" value="P:polysaccharide catabolic process"/>
    <property type="evidence" value="ECO:0007669"/>
    <property type="project" value="InterPro"/>
</dbReference>
<evidence type="ECO:0000313" key="4">
    <source>
        <dbReference type="Proteomes" id="UP001304650"/>
    </source>
</evidence>
<gene>
    <name evidence="3" type="ORF">MJB10_08755</name>
</gene>
<feature type="signal peptide" evidence="1">
    <location>
        <begin position="1"/>
        <end position="24"/>
    </location>
</feature>
<dbReference type="EMBL" id="CP130319">
    <property type="protein sequence ID" value="WNR46167.1"/>
    <property type="molecule type" value="Genomic_DNA"/>
</dbReference>
<proteinExistence type="predicted"/>
<keyword evidence="4" id="KW-1185">Reference proteome</keyword>
<sequence length="120" mass="13301">MKRFSHIVLMALLLFVTIRPVSGAAQTASSFYMHTSSDSVKVGDIVTVTVTGKTLADLYGAEFELNFDATKLKYEDVSSSIKNTFPMAITVSDNKLLLVFTLQSQRAGLKRRLEFVITFV</sequence>
<dbReference type="InterPro" id="IPR002102">
    <property type="entry name" value="Cohesin_dom"/>
</dbReference>
<dbReference type="KEGG" id="proo:MJB10_08755"/>
<dbReference type="Gene3D" id="2.60.40.680">
    <property type="match status" value="1"/>
</dbReference>
<dbReference type="Pfam" id="PF00963">
    <property type="entry name" value="Cohesin"/>
    <property type="match status" value="1"/>
</dbReference>
<feature type="chain" id="PRO_5041649348" evidence="1">
    <location>
        <begin position="25"/>
        <end position="120"/>
    </location>
</feature>
<dbReference type="GO" id="GO:0030246">
    <property type="term" value="F:carbohydrate binding"/>
    <property type="evidence" value="ECO:0007669"/>
    <property type="project" value="InterPro"/>
</dbReference>
<organism evidence="3 4">
    <name type="scientific">Paenibacillus roseopurpureus</name>
    <dbReference type="NCBI Taxonomy" id="2918901"/>
    <lineage>
        <taxon>Bacteria</taxon>
        <taxon>Bacillati</taxon>
        <taxon>Bacillota</taxon>
        <taxon>Bacilli</taxon>
        <taxon>Bacillales</taxon>
        <taxon>Paenibacillaceae</taxon>
        <taxon>Paenibacillus</taxon>
    </lineage>
</organism>
<feature type="domain" description="Cohesin" evidence="2">
    <location>
        <begin position="38"/>
        <end position="101"/>
    </location>
</feature>
<dbReference type="SUPFAM" id="SSF49384">
    <property type="entry name" value="Carbohydrate-binding domain"/>
    <property type="match status" value="1"/>
</dbReference>
<protein>
    <submittedName>
        <fullName evidence="3">Cohesin domain-containing protein</fullName>
    </submittedName>
</protein>
<evidence type="ECO:0000313" key="3">
    <source>
        <dbReference type="EMBL" id="WNR46167.1"/>
    </source>
</evidence>
<evidence type="ECO:0000259" key="2">
    <source>
        <dbReference type="Pfam" id="PF00963"/>
    </source>
</evidence>
<dbReference type="InterPro" id="IPR008965">
    <property type="entry name" value="CBM2/CBM3_carb-bd_dom_sf"/>
</dbReference>
<dbReference type="RefSeq" id="WP_314803593.1">
    <property type="nucleotide sequence ID" value="NZ_CP130319.1"/>
</dbReference>
<reference evidence="3" key="1">
    <citation type="submission" date="2022-02" db="EMBL/GenBank/DDBJ databases">
        <title>Paenibacillus sp. MBLB1832 Whole Genome Shotgun Sequencing.</title>
        <authorList>
            <person name="Hwang C.Y."/>
            <person name="Cho E.-S."/>
            <person name="Seo M.-J."/>
        </authorList>
    </citation>
    <scope>NUCLEOTIDE SEQUENCE</scope>
    <source>
        <strain evidence="3">MBLB1832</strain>
    </source>
</reference>
<dbReference type="CDD" id="cd08547">
    <property type="entry name" value="Type_II_cohesin"/>
    <property type="match status" value="1"/>
</dbReference>
<evidence type="ECO:0000256" key="1">
    <source>
        <dbReference type="SAM" id="SignalP"/>
    </source>
</evidence>
<dbReference type="AlphaFoldDB" id="A0AA96LS16"/>